<dbReference type="Proteomes" id="UP000007472">
    <property type="component" value="Chromosome"/>
</dbReference>
<name>A0A654KFC6_TAYEM</name>
<evidence type="ECO:0000313" key="2">
    <source>
        <dbReference type="Proteomes" id="UP000007472"/>
    </source>
</evidence>
<organism evidence="1 2">
    <name type="scientific">Taylorella equigenitalis (strain MCE9)</name>
    <dbReference type="NCBI Taxonomy" id="937774"/>
    <lineage>
        <taxon>Bacteria</taxon>
        <taxon>Pseudomonadati</taxon>
        <taxon>Pseudomonadota</taxon>
        <taxon>Betaproteobacteria</taxon>
        <taxon>Burkholderiales</taxon>
        <taxon>Alcaligenaceae</taxon>
        <taxon>Taylorella</taxon>
    </lineage>
</organism>
<accession>A0A654KFC6</accession>
<protein>
    <submittedName>
        <fullName evidence="1">Uncharacterized protein</fullName>
    </submittedName>
</protein>
<evidence type="ECO:0000313" key="1">
    <source>
        <dbReference type="EMBL" id="ADU91085.1"/>
    </source>
</evidence>
<gene>
    <name evidence="1" type="ordered locus">TEQUI_0129</name>
</gene>
<sequence>MSNSKYQRSIKNAQSYVEENINLTDDEKKAIDMSQTNIKDMVDDMYRLYWHHIKHPQTESDRIDVDVFVKQNVFEFFLDGEGKFSCPWEENGRLPWVENENGDEYLYSKEEFVLDNLKNTYFKVANQVLEFEYLDTPDYEKFWKKVDYQKEALPKTLDEFSKLVLNSKEYSQLNPIDEEQKILEKLELAKECIVKPIIDEYFYKRLYSDKYQSIPFIITSYRDKEIYDLINKPLDEKVFTDSDLFKKQMEDDYSNLFALDLYTRISNDLTDDEIDTFKEFCAKASKVVSDFVCETTQNHVNKKPKELVM</sequence>
<reference evidence="1 2" key="1">
    <citation type="journal article" date="2011" name="J. Bacteriol.">
        <title>Genome sequence of Taylorella equigenitalis MCE9, the causative agent of contagious equine metritis.</title>
        <authorList>
            <person name="Hebert L."/>
            <person name="Moumen B."/>
            <person name="Duquesne F."/>
            <person name="Breuil M.F."/>
            <person name="Laugier C."/>
            <person name="Batto J.M."/>
            <person name="Renault P."/>
            <person name="Petry S."/>
        </authorList>
    </citation>
    <scope>NUCLEOTIDE SEQUENCE [LARGE SCALE GENOMIC DNA]</scope>
    <source>
        <strain evidence="1 2">MCE9</strain>
    </source>
</reference>
<dbReference type="KEGG" id="teq:TEQUI_0129"/>
<proteinExistence type="predicted"/>
<dbReference type="AlphaFoldDB" id="A0A654KFC6"/>
<dbReference type="EMBL" id="CP002456">
    <property type="protein sequence ID" value="ADU91085.1"/>
    <property type="molecule type" value="Genomic_DNA"/>
</dbReference>